<dbReference type="InterPro" id="IPR000182">
    <property type="entry name" value="GNAT_dom"/>
</dbReference>
<sequence length="536" mass="60383">MSEKHEYFYKIANHQHEFDLIHQLNYQTFSEEIPQHQKNEHGKLVDPFHHENTYIICLKESELVGMIAVRDNRPFSLDKKIGEVEQSLPIDVKKLCEIRLLAVKKEHRSGRVFLGLAAFLSKYCLRKGYDATVISGTNRQLKLYKQMGFQPFAHMTGNNEAQFQPMYLTKQTFEESLAGRILQPTIPFLPGPVRVSEKVLDGLRNLPISHRSEVFFENLNKATKILCQLTKSKHVQILLGSGTLANDVIAGQLSLETGKGLILNNGEFGSRLVEQADRLGLNFNVLRKNWGVPFSKEEIKASLTDEIGWIWAVHSETSTGMLNDINLLKEISLENGLNLCLDCISSIGAVDLDLTGVFLASGVSGKAISALTGLSFVFHQHEAKPSPLLPRYIDLGVYFENGSIPFSHSSNLLDALLIALEELSPSTYVNIKETHSYLNRVLSLVGFKITTTENIASPIIITIEIPKDISSLDIGDSLLYQGFQLHYESAYLRERNWIQVACVGDYTTTELERMIQILSKVYRYEMACKFTNLISN</sequence>
<comment type="caution">
    <text evidence="6">The sequence shown here is derived from an EMBL/GenBank/DDBJ whole genome shotgun (WGS) entry which is preliminary data.</text>
</comment>
<accession>A0A9C7G849</accession>
<name>A0A9C7G849_9BACI</name>
<dbReference type="AlphaFoldDB" id="A0A9C7G849"/>
<dbReference type="GO" id="GO:0016747">
    <property type="term" value="F:acyltransferase activity, transferring groups other than amino-acyl groups"/>
    <property type="evidence" value="ECO:0007669"/>
    <property type="project" value="InterPro"/>
</dbReference>
<dbReference type="PANTHER" id="PTHR42778">
    <property type="entry name" value="2-AMINOETHYLPHOSPHONATE--PYRUVATE TRANSAMINASE"/>
    <property type="match status" value="1"/>
</dbReference>
<dbReference type="SUPFAM" id="SSF55729">
    <property type="entry name" value="Acyl-CoA N-acyltransferases (Nat)"/>
    <property type="match status" value="1"/>
</dbReference>
<evidence type="ECO:0000256" key="3">
    <source>
        <dbReference type="ARBA" id="ARBA00022679"/>
    </source>
</evidence>
<keyword evidence="7" id="KW-1185">Reference proteome</keyword>
<evidence type="ECO:0000313" key="6">
    <source>
        <dbReference type="EMBL" id="CAG9607343.1"/>
    </source>
</evidence>
<protein>
    <submittedName>
        <fullName evidence="6">2-aminoethylphosphonate--pyruvate transaminase</fullName>
        <ecNumber evidence="6">2.6.1.37</ecNumber>
    </submittedName>
</protein>
<dbReference type="Pfam" id="PF00266">
    <property type="entry name" value="Aminotran_5"/>
    <property type="match status" value="1"/>
</dbReference>
<keyword evidence="4" id="KW-0663">Pyridoxal phosphate</keyword>
<dbReference type="InterPro" id="IPR016181">
    <property type="entry name" value="Acyl_CoA_acyltransferase"/>
</dbReference>
<feature type="domain" description="N-acetyltransferase" evidence="5">
    <location>
        <begin position="7"/>
        <end position="171"/>
    </location>
</feature>
<evidence type="ECO:0000313" key="7">
    <source>
        <dbReference type="Proteomes" id="UP000789845"/>
    </source>
</evidence>
<keyword evidence="2 6" id="KW-0032">Aminotransferase</keyword>
<evidence type="ECO:0000259" key="5">
    <source>
        <dbReference type="PROSITE" id="PS51186"/>
    </source>
</evidence>
<dbReference type="PANTHER" id="PTHR42778:SF1">
    <property type="entry name" value="2-AMINOETHYLPHOSPHONATE--PYRUVATE TRANSAMINASE"/>
    <property type="match status" value="1"/>
</dbReference>
<dbReference type="Pfam" id="PF21926">
    <property type="entry name" value="FeeM"/>
    <property type="match status" value="1"/>
</dbReference>
<dbReference type="Gene3D" id="3.40.630.30">
    <property type="match status" value="1"/>
</dbReference>
<dbReference type="Gene3D" id="3.40.640.10">
    <property type="entry name" value="Type I PLP-dependent aspartate aminotransferase-like (Major domain)"/>
    <property type="match status" value="1"/>
</dbReference>
<dbReference type="EMBL" id="CAKJTG010000005">
    <property type="protein sequence ID" value="CAG9607343.1"/>
    <property type="molecule type" value="Genomic_DNA"/>
</dbReference>
<dbReference type="InterPro" id="IPR054597">
    <property type="entry name" value="FeeM_cat"/>
</dbReference>
<dbReference type="EC" id="2.6.1.37" evidence="6"/>
<dbReference type="RefSeq" id="WP_230495614.1">
    <property type="nucleotide sequence ID" value="NZ_CAKJTG010000005.1"/>
</dbReference>
<dbReference type="Proteomes" id="UP000789845">
    <property type="component" value="Unassembled WGS sequence"/>
</dbReference>
<evidence type="ECO:0000256" key="4">
    <source>
        <dbReference type="ARBA" id="ARBA00022898"/>
    </source>
</evidence>
<dbReference type="Gene3D" id="3.90.1150.10">
    <property type="entry name" value="Aspartate Aminotransferase, domain 1"/>
    <property type="match status" value="1"/>
</dbReference>
<organism evidence="6 7">
    <name type="scientific">Pseudoneobacillus rhizosphaerae</name>
    <dbReference type="NCBI Taxonomy" id="2880968"/>
    <lineage>
        <taxon>Bacteria</taxon>
        <taxon>Bacillati</taxon>
        <taxon>Bacillota</taxon>
        <taxon>Bacilli</taxon>
        <taxon>Bacillales</taxon>
        <taxon>Bacillaceae</taxon>
        <taxon>Pseudoneobacillus</taxon>
    </lineage>
</organism>
<dbReference type="InterPro" id="IPR000192">
    <property type="entry name" value="Aminotrans_V_dom"/>
</dbReference>
<comment type="cofactor">
    <cofactor evidence="1">
        <name>pyridoxal 5'-phosphate</name>
        <dbReference type="ChEBI" id="CHEBI:597326"/>
    </cofactor>
</comment>
<dbReference type="PROSITE" id="PS51186">
    <property type="entry name" value="GNAT"/>
    <property type="match status" value="1"/>
</dbReference>
<dbReference type="InterPro" id="IPR015422">
    <property type="entry name" value="PyrdxlP-dep_Trfase_small"/>
</dbReference>
<dbReference type="InterPro" id="IPR015421">
    <property type="entry name" value="PyrdxlP-dep_Trfase_major"/>
</dbReference>
<evidence type="ECO:0000256" key="2">
    <source>
        <dbReference type="ARBA" id="ARBA00022576"/>
    </source>
</evidence>
<dbReference type="SUPFAM" id="SSF53383">
    <property type="entry name" value="PLP-dependent transferases"/>
    <property type="match status" value="1"/>
</dbReference>
<proteinExistence type="predicted"/>
<keyword evidence="3 6" id="KW-0808">Transferase</keyword>
<reference evidence="6" key="1">
    <citation type="submission" date="2021-10" db="EMBL/GenBank/DDBJ databases">
        <authorList>
            <person name="Criscuolo A."/>
        </authorList>
    </citation>
    <scope>NUCLEOTIDE SEQUENCE</scope>
    <source>
        <strain evidence="6">CIP111885</strain>
    </source>
</reference>
<dbReference type="InterPro" id="IPR015424">
    <property type="entry name" value="PyrdxlP-dep_Trfase"/>
</dbReference>
<gene>
    <name evidence="6" type="primary">phnW</name>
    <name evidence="6" type="ORF">NEOCIP111885_01034</name>
</gene>
<evidence type="ECO:0000256" key="1">
    <source>
        <dbReference type="ARBA" id="ARBA00001933"/>
    </source>
</evidence>
<dbReference type="GO" id="GO:0047304">
    <property type="term" value="F:2-aminoethylphosphonate-pyruvate transaminase activity"/>
    <property type="evidence" value="ECO:0007669"/>
    <property type="project" value="UniProtKB-EC"/>
</dbReference>